<keyword evidence="3" id="KW-1185">Reference proteome</keyword>
<sequence>METGKGQTGETVKPGNSAERRKGSENDLDPEPAQEDAATVEGQPPEIALSKDQLELATDEEKLKEGRKGSLEGGAVLSGPGKSGEYKYKEKYREQRKRDAIAREKLLKRQKFHR</sequence>
<reference evidence="2 3" key="2">
    <citation type="submission" date="2018-11" db="EMBL/GenBank/DDBJ databases">
        <authorList>
            <consortium name="Pathogen Informatics"/>
        </authorList>
    </citation>
    <scope>NUCLEOTIDE SEQUENCE [LARGE SCALE GENOMIC DNA]</scope>
</reference>
<dbReference type="WBParaSite" id="NBR_0001504301-mRNA-1">
    <property type="protein sequence ID" value="NBR_0001504301-mRNA-1"/>
    <property type="gene ID" value="NBR_0001504301"/>
</dbReference>
<evidence type="ECO:0000256" key="1">
    <source>
        <dbReference type="SAM" id="MobiDB-lite"/>
    </source>
</evidence>
<evidence type="ECO:0000313" key="4">
    <source>
        <dbReference type="WBParaSite" id="NBR_0001504301-mRNA-1"/>
    </source>
</evidence>
<organism evidence="4">
    <name type="scientific">Nippostrongylus brasiliensis</name>
    <name type="common">Rat hookworm</name>
    <dbReference type="NCBI Taxonomy" id="27835"/>
    <lineage>
        <taxon>Eukaryota</taxon>
        <taxon>Metazoa</taxon>
        <taxon>Ecdysozoa</taxon>
        <taxon>Nematoda</taxon>
        <taxon>Chromadorea</taxon>
        <taxon>Rhabditida</taxon>
        <taxon>Rhabditina</taxon>
        <taxon>Rhabditomorpha</taxon>
        <taxon>Strongyloidea</taxon>
        <taxon>Heligmosomidae</taxon>
        <taxon>Nippostrongylus</taxon>
    </lineage>
</organism>
<protein>
    <submittedName>
        <fullName evidence="4">PP28 domain-containing protein</fullName>
    </submittedName>
</protein>
<dbReference type="Proteomes" id="UP000271162">
    <property type="component" value="Unassembled WGS sequence"/>
</dbReference>
<name>A0A0N4YED3_NIPBR</name>
<evidence type="ECO:0000313" key="3">
    <source>
        <dbReference type="Proteomes" id="UP000271162"/>
    </source>
</evidence>
<gene>
    <name evidence="2" type="ORF">NBR_LOCUS15044</name>
</gene>
<reference evidence="4" key="1">
    <citation type="submission" date="2017-02" db="UniProtKB">
        <authorList>
            <consortium name="WormBaseParasite"/>
        </authorList>
    </citation>
    <scope>IDENTIFICATION</scope>
</reference>
<feature type="region of interest" description="Disordered" evidence="1">
    <location>
        <begin position="1"/>
        <end position="95"/>
    </location>
</feature>
<evidence type="ECO:0000313" key="2">
    <source>
        <dbReference type="EMBL" id="VDL78638.1"/>
    </source>
</evidence>
<dbReference type="AlphaFoldDB" id="A0A0N4YED3"/>
<feature type="compositionally biased region" description="Basic and acidic residues" evidence="1">
    <location>
        <begin position="84"/>
        <end position="95"/>
    </location>
</feature>
<feature type="compositionally biased region" description="Basic and acidic residues" evidence="1">
    <location>
        <begin position="59"/>
        <end position="70"/>
    </location>
</feature>
<proteinExistence type="predicted"/>
<dbReference type="EMBL" id="UYSL01021578">
    <property type="protein sequence ID" value="VDL78638.1"/>
    <property type="molecule type" value="Genomic_DNA"/>
</dbReference>
<accession>A0A0N4YED3</accession>